<protein>
    <recommendedName>
        <fullName evidence="2">Alpha-1,4 glucan phosphorylase</fullName>
        <ecNumber evidence="2">2.4.1.1</ecNumber>
    </recommendedName>
</protein>
<dbReference type="InterPro" id="IPR000811">
    <property type="entry name" value="Glyco_trans_35"/>
</dbReference>
<keyword evidence="2" id="KW-0119">Carbohydrate metabolism</keyword>
<keyword evidence="2" id="KW-0663">Pyridoxal phosphate</keyword>
<comment type="similarity">
    <text evidence="1 2">Belongs to the glycogen phosphorylase family.</text>
</comment>
<dbReference type="GO" id="GO:0030170">
    <property type="term" value="F:pyridoxal phosphate binding"/>
    <property type="evidence" value="ECO:0007669"/>
    <property type="project" value="TreeGrafter"/>
</dbReference>
<evidence type="ECO:0000313" key="3">
    <source>
        <dbReference type="EMBL" id="QSL65537.1"/>
    </source>
</evidence>
<dbReference type="Proteomes" id="UP000663699">
    <property type="component" value="Chromosome 7"/>
</dbReference>
<reference evidence="3" key="1">
    <citation type="submission" date="2020-06" db="EMBL/GenBank/DDBJ databases">
        <title>Genomes of multiple members of Pneumocystis genus reveal paths to human pathogen Pneumocystis jirovecii.</title>
        <authorList>
            <person name="Cisse O.H."/>
            <person name="Ma L."/>
            <person name="Dekker J."/>
            <person name="Khil P."/>
            <person name="Jo J."/>
            <person name="Brenchley J."/>
            <person name="Blair R."/>
            <person name="Pahar B."/>
            <person name="Chabe M."/>
            <person name="Van Rompay K.A."/>
            <person name="Keesler R."/>
            <person name="Sukura A."/>
            <person name="Hirsch V."/>
            <person name="Kutty G."/>
            <person name="Liu Y."/>
            <person name="Peng L."/>
            <person name="Chen J."/>
            <person name="Song J."/>
            <person name="Weissenbacher-Lang C."/>
            <person name="Xu J."/>
            <person name="Upham N.S."/>
            <person name="Stajich J.E."/>
            <person name="Cuomo C.A."/>
            <person name="Cushion M.T."/>
            <person name="Kovacs J.A."/>
        </authorList>
    </citation>
    <scope>NUCLEOTIDE SEQUENCE</scope>
    <source>
        <strain evidence="3">2A</strain>
    </source>
</reference>
<gene>
    <name evidence="3" type="ORF">MERGE_002850</name>
</gene>
<keyword evidence="2" id="KW-0808">Transferase</keyword>
<comment type="function">
    <text evidence="2">Allosteric enzyme that catalyzes the rate-limiting step in glycogen catabolism, the phosphorolytic cleavage of glycogen to produce glucose-1-phosphate, and plays a central role in maintaining cellular and organismal glucose homeostasis.</text>
</comment>
<keyword evidence="2" id="KW-0328">Glycosyltransferase</keyword>
<evidence type="ECO:0000313" key="4">
    <source>
        <dbReference type="Proteomes" id="UP000663699"/>
    </source>
</evidence>
<keyword evidence="4" id="KW-1185">Reference proteome</keyword>
<dbReference type="GO" id="GO:0005980">
    <property type="term" value="P:glycogen catabolic process"/>
    <property type="evidence" value="ECO:0007669"/>
    <property type="project" value="TreeGrafter"/>
</dbReference>
<dbReference type="Pfam" id="PF00343">
    <property type="entry name" value="Phosphorylase"/>
    <property type="match status" value="1"/>
</dbReference>
<proteinExistence type="inferred from homology"/>
<comment type="cofactor">
    <cofactor evidence="2">
        <name>pyridoxal 5'-phosphate</name>
        <dbReference type="ChEBI" id="CHEBI:597326"/>
    </cofactor>
</comment>
<dbReference type="SUPFAM" id="SSF53756">
    <property type="entry name" value="UDP-Glycosyltransferase/glycogen phosphorylase"/>
    <property type="match status" value="1"/>
</dbReference>
<dbReference type="EMBL" id="CP054538">
    <property type="protein sequence ID" value="QSL65537.1"/>
    <property type="molecule type" value="Genomic_DNA"/>
</dbReference>
<dbReference type="OrthoDB" id="9215500at2759"/>
<name>A0A899GAD3_9ASCO</name>
<evidence type="ECO:0000256" key="1">
    <source>
        <dbReference type="ARBA" id="ARBA00006047"/>
    </source>
</evidence>
<dbReference type="Gene3D" id="3.40.50.2000">
    <property type="entry name" value="Glycogen Phosphorylase B"/>
    <property type="match status" value="1"/>
</dbReference>
<dbReference type="PANTHER" id="PTHR11468">
    <property type="entry name" value="GLYCOGEN PHOSPHORYLASE"/>
    <property type="match status" value="1"/>
</dbReference>
<accession>A0A899GAD3</accession>
<comment type="catalytic activity">
    <reaction evidence="2">
        <text>[(1-&gt;4)-alpha-D-glucosyl](n) + phosphate = [(1-&gt;4)-alpha-D-glucosyl](n-1) + alpha-D-glucose 1-phosphate</text>
        <dbReference type="Rhea" id="RHEA:41732"/>
        <dbReference type="Rhea" id="RHEA-COMP:9584"/>
        <dbReference type="Rhea" id="RHEA-COMP:9586"/>
        <dbReference type="ChEBI" id="CHEBI:15444"/>
        <dbReference type="ChEBI" id="CHEBI:43474"/>
        <dbReference type="ChEBI" id="CHEBI:58601"/>
        <dbReference type="EC" id="2.4.1.1"/>
    </reaction>
</comment>
<dbReference type="EC" id="2.4.1.1" evidence="2"/>
<sequence>MSSTNFQSELGENENIITVRHRRTHTGLGREQIKFLQEQIPESQRKAWEACIERDLNTKDAFERDFVRYVETTLARSMYNCDDAAAYRATAYSVRDRLITRWNKTQQTLTLENPKRVYYLSIEFLMGRTLDNSMINLGIKDMIREGISELGFNIEDIIDAETDAALGNGGLGRLAACFLDSLSSLNLPAWGYGLRYQYGLN</sequence>
<dbReference type="PANTHER" id="PTHR11468:SF3">
    <property type="entry name" value="GLYCOGEN PHOSPHORYLASE, LIVER FORM"/>
    <property type="match status" value="1"/>
</dbReference>
<dbReference type="GO" id="GO:0008184">
    <property type="term" value="F:glycogen phosphorylase activity"/>
    <property type="evidence" value="ECO:0007669"/>
    <property type="project" value="InterPro"/>
</dbReference>
<evidence type="ECO:0000256" key="2">
    <source>
        <dbReference type="RuleBase" id="RU000587"/>
    </source>
</evidence>
<dbReference type="GO" id="GO:0005737">
    <property type="term" value="C:cytoplasm"/>
    <property type="evidence" value="ECO:0007669"/>
    <property type="project" value="TreeGrafter"/>
</dbReference>
<organism evidence="3 4">
    <name type="scientific">Pneumocystis wakefieldiae</name>
    <dbReference type="NCBI Taxonomy" id="38082"/>
    <lineage>
        <taxon>Eukaryota</taxon>
        <taxon>Fungi</taxon>
        <taxon>Dikarya</taxon>
        <taxon>Ascomycota</taxon>
        <taxon>Taphrinomycotina</taxon>
        <taxon>Pneumocystomycetes</taxon>
        <taxon>Pneumocystaceae</taxon>
        <taxon>Pneumocystis</taxon>
    </lineage>
</organism>
<dbReference type="AlphaFoldDB" id="A0A899GAD3"/>